<evidence type="ECO:0000256" key="7">
    <source>
        <dbReference type="ARBA" id="ARBA00023180"/>
    </source>
</evidence>
<evidence type="ECO:0000256" key="1">
    <source>
        <dbReference type="ARBA" id="ARBA00004141"/>
    </source>
</evidence>
<dbReference type="RefSeq" id="XP_052131829.1">
    <property type="nucleotide sequence ID" value="XM_052275869.1"/>
</dbReference>
<gene>
    <name evidence="13" type="primary">LOC127751793</name>
</gene>
<feature type="transmembrane region" description="Helical" evidence="10">
    <location>
        <begin position="368"/>
        <end position="389"/>
    </location>
</feature>
<keyword evidence="5 10" id="KW-0472">Membrane</keyword>
<dbReference type="Pfam" id="PF01094">
    <property type="entry name" value="ANF_receptor"/>
    <property type="match status" value="1"/>
</dbReference>
<comment type="subcellular location">
    <subcellularLocation>
        <location evidence="1">Membrane</location>
        <topology evidence="1">Multi-pass membrane protein</topology>
    </subcellularLocation>
</comment>
<keyword evidence="8" id="KW-0807">Transducer</keyword>
<evidence type="ECO:0000256" key="2">
    <source>
        <dbReference type="ARBA" id="ARBA00022692"/>
    </source>
</evidence>
<evidence type="ECO:0000256" key="9">
    <source>
        <dbReference type="SAM" id="MobiDB-lite"/>
    </source>
</evidence>
<dbReference type="Gene3D" id="3.40.50.2300">
    <property type="match status" value="2"/>
</dbReference>
<dbReference type="PANTHER" id="PTHR10519">
    <property type="entry name" value="GABA-B RECEPTOR"/>
    <property type="match status" value="1"/>
</dbReference>
<keyword evidence="2 10" id="KW-0812">Transmembrane</keyword>
<accession>A0A9C6X9Y7</accession>
<evidence type="ECO:0000256" key="3">
    <source>
        <dbReference type="ARBA" id="ARBA00022989"/>
    </source>
</evidence>
<feature type="region of interest" description="Disordered" evidence="9">
    <location>
        <begin position="715"/>
        <end position="751"/>
    </location>
</feature>
<keyword evidence="6" id="KW-0675">Receptor</keyword>
<protein>
    <submittedName>
        <fullName evidence="13">Gamma-aminobutyric acid type B receptor subunit 2-like</fullName>
    </submittedName>
</protein>
<organism evidence="12 13">
    <name type="scientific">Frankliniella occidentalis</name>
    <name type="common">Western flower thrips</name>
    <name type="synonym">Euthrips occidentalis</name>
    <dbReference type="NCBI Taxonomy" id="133901"/>
    <lineage>
        <taxon>Eukaryota</taxon>
        <taxon>Metazoa</taxon>
        <taxon>Ecdysozoa</taxon>
        <taxon>Arthropoda</taxon>
        <taxon>Hexapoda</taxon>
        <taxon>Insecta</taxon>
        <taxon>Pterygota</taxon>
        <taxon>Neoptera</taxon>
        <taxon>Paraneoptera</taxon>
        <taxon>Thysanoptera</taxon>
        <taxon>Terebrantia</taxon>
        <taxon>Thripoidea</taxon>
        <taxon>Thripidae</taxon>
        <taxon>Frankliniella</taxon>
    </lineage>
</organism>
<keyword evidence="7" id="KW-0325">Glycoprotein</keyword>
<feature type="transmembrane region" description="Helical" evidence="10">
    <location>
        <begin position="325"/>
        <end position="347"/>
    </location>
</feature>
<feature type="transmembrane region" description="Helical" evidence="10">
    <location>
        <begin position="448"/>
        <end position="469"/>
    </location>
</feature>
<dbReference type="GO" id="GO:0004965">
    <property type="term" value="F:G protein-coupled GABA receptor activity"/>
    <property type="evidence" value="ECO:0007669"/>
    <property type="project" value="InterPro"/>
</dbReference>
<dbReference type="Pfam" id="PF00003">
    <property type="entry name" value="7tm_3"/>
    <property type="match status" value="1"/>
</dbReference>
<feature type="transmembrane region" description="Helical" evidence="10">
    <location>
        <begin position="507"/>
        <end position="527"/>
    </location>
</feature>
<keyword evidence="4" id="KW-0297">G-protein coupled receptor</keyword>
<dbReference type="InterPro" id="IPR028082">
    <property type="entry name" value="Peripla_BP_I"/>
</dbReference>
<dbReference type="CDD" id="cd06366">
    <property type="entry name" value="PBP1_GABAb_receptor"/>
    <property type="match status" value="1"/>
</dbReference>
<dbReference type="OrthoDB" id="8193661at2759"/>
<evidence type="ECO:0000256" key="4">
    <source>
        <dbReference type="ARBA" id="ARBA00023040"/>
    </source>
</evidence>
<proteinExistence type="predicted"/>
<dbReference type="Proteomes" id="UP000504606">
    <property type="component" value="Unplaced"/>
</dbReference>
<dbReference type="InterPro" id="IPR017978">
    <property type="entry name" value="GPCR_3_C"/>
</dbReference>
<evidence type="ECO:0000256" key="6">
    <source>
        <dbReference type="ARBA" id="ARBA00023170"/>
    </source>
</evidence>
<dbReference type="CDD" id="cd15047">
    <property type="entry name" value="7tmC_GABA-B-like"/>
    <property type="match status" value="1"/>
</dbReference>
<evidence type="ECO:0000256" key="10">
    <source>
        <dbReference type="SAM" id="Phobius"/>
    </source>
</evidence>
<evidence type="ECO:0000256" key="5">
    <source>
        <dbReference type="ARBA" id="ARBA00023136"/>
    </source>
</evidence>
<evidence type="ECO:0000313" key="13">
    <source>
        <dbReference type="RefSeq" id="XP_052131829.1"/>
    </source>
</evidence>
<dbReference type="SUPFAM" id="SSF53822">
    <property type="entry name" value="Periplasmic binding protein-like I"/>
    <property type="match status" value="1"/>
</dbReference>
<name>A0A9C6X9Y7_FRAOC</name>
<dbReference type="GO" id="GO:0038039">
    <property type="term" value="C:G protein-coupled receptor heterodimeric complex"/>
    <property type="evidence" value="ECO:0007669"/>
    <property type="project" value="TreeGrafter"/>
</dbReference>
<dbReference type="PRINTS" id="PR01176">
    <property type="entry name" value="GABABRECEPTR"/>
</dbReference>
<dbReference type="KEGG" id="foc:127751793"/>
<feature type="transmembrane region" description="Helical" evidence="10">
    <location>
        <begin position="570"/>
        <end position="592"/>
    </location>
</feature>
<evidence type="ECO:0000259" key="11">
    <source>
        <dbReference type="PROSITE" id="PS50259"/>
    </source>
</evidence>
<evidence type="ECO:0000256" key="8">
    <source>
        <dbReference type="ARBA" id="ARBA00023224"/>
    </source>
</evidence>
<feature type="transmembrane region" description="Helical" evidence="10">
    <location>
        <begin position="547"/>
        <end position="564"/>
    </location>
</feature>
<dbReference type="GO" id="GO:0007214">
    <property type="term" value="P:gamma-aminobutyric acid signaling pathway"/>
    <property type="evidence" value="ECO:0007669"/>
    <property type="project" value="TreeGrafter"/>
</dbReference>
<dbReference type="AlphaFoldDB" id="A0A9C6X9Y7"/>
<dbReference type="PROSITE" id="PS50259">
    <property type="entry name" value="G_PROTEIN_RECEP_F3_4"/>
    <property type="match status" value="1"/>
</dbReference>
<keyword evidence="12" id="KW-1185">Reference proteome</keyword>
<feature type="domain" description="G-protein coupled receptors family 3 profile" evidence="11">
    <location>
        <begin position="394"/>
        <end position="598"/>
    </location>
</feature>
<reference evidence="13" key="1">
    <citation type="submission" date="2025-08" db="UniProtKB">
        <authorList>
            <consortium name="RefSeq"/>
        </authorList>
    </citation>
    <scope>IDENTIFICATION</scope>
</reference>
<keyword evidence="3 10" id="KW-1133">Transmembrane helix</keyword>
<evidence type="ECO:0000313" key="12">
    <source>
        <dbReference type="Proteomes" id="UP000504606"/>
    </source>
</evidence>
<dbReference type="GeneID" id="127751793"/>
<dbReference type="PRINTS" id="PR01177">
    <property type="entry name" value="GABAB1RECPTR"/>
</dbReference>
<dbReference type="PANTHER" id="PTHR10519:SF46">
    <property type="entry name" value="METABOTROPIC GABA-B RECEPTOR SUBTYPE 3, ISOFORM A"/>
    <property type="match status" value="1"/>
</dbReference>
<dbReference type="InterPro" id="IPR001828">
    <property type="entry name" value="ANF_lig-bd_rcpt"/>
</dbReference>
<sequence>MSFGSTSPLLSDRHEFPLFSRTAAPQSSHDAARTALLRAFGWDSVAALSQDRDVHSLAVNSLVTALELANISCRASVTFAENDFDDQLTLLKDLDTRIILGSFSREVAPNIFCKALGLGVVGEDYAWVLQGAPEDAWWTSPDFSCEAGSLGDAVEGLLLVSSYGRSPGETPSDSGLTYDEFVGAVGREAQPVSELAGQTFDAVWALGLALRNAQRVWSTSLRSPALHDFSYHRNDMASEFLRQIARLNFTGVSGPVSFRQADRIGISLISQVQGGVALPVALFHPARGALEWLGGGDAPAVRWAGGHTPVSRRVCVLRVITVSSYAFLAITCLAALGMLVAVLFLAFNLHYRRLKYIKLSSPRLNNMAAVGCVLVYAAVILLGIDHATLPNSAPFSAVCTARVYLLSAGFSLAFGSMFTKTYRVHRIFTMSYGCYSGSKKKLLQDTQLMSLVGALLLLDVMVVTLWAIVDPMGRHLHNLTLEISPSDRGVVYQTQVEICKSQYTESWLGALYVYKGLLLVVGLYMAWETRRVKIPALNDSHYIGLSVYFVVVCSGLSVVLASLLWQRVTLAYVCSTALVWASTTATLCLLFLPKLHALQTGTADPVGQSMGLRLQYNTRRFVVDEGQEQRYRVQVQNKVYRRELAALQAETARLELQLESPSVAVSSASVSMSMEDSEALSALSMRDELYAARMHAAHPLAPLLLLAVLPPVTPRASWPSAAPERPRAASTQQAFQSEPQLEPGVASDRPDHHYMRRETFAGTGTPASGKQGMLGRFLNLFSARHTGLDNRGNSTGSITGITSALRAHMGYIAGLVPSGAGTSRR</sequence>
<dbReference type="InterPro" id="IPR002455">
    <property type="entry name" value="GPCR3_GABA-B"/>
</dbReference>